<gene>
    <name evidence="3" type="ORF">CHRIB12_LOCUS17437</name>
</gene>
<keyword evidence="1" id="KW-0175">Coiled coil</keyword>
<protein>
    <submittedName>
        <fullName evidence="3">Uncharacterized protein</fullName>
    </submittedName>
</protein>
<dbReference type="OrthoDB" id="2337663at2759"/>
<evidence type="ECO:0000313" key="3">
    <source>
        <dbReference type="EMBL" id="CAB5381294.1"/>
    </source>
</evidence>
<dbReference type="VEuPathDB" id="FungiDB:RhiirFUN_008414"/>
<dbReference type="Proteomes" id="UP000684084">
    <property type="component" value="Unassembled WGS sequence"/>
</dbReference>
<evidence type="ECO:0000313" key="4">
    <source>
        <dbReference type="Proteomes" id="UP000684084"/>
    </source>
</evidence>
<reference evidence="3" key="1">
    <citation type="submission" date="2020-05" db="EMBL/GenBank/DDBJ databases">
        <authorList>
            <person name="Rincon C."/>
            <person name="Sanders R I."/>
            <person name="Robbins C."/>
            <person name="Chaturvedi A."/>
        </authorList>
    </citation>
    <scope>NUCLEOTIDE SEQUENCE</scope>
    <source>
        <strain evidence="3">CHB12</strain>
    </source>
</reference>
<organism evidence="3 4">
    <name type="scientific">Rhizophagus irregularis</name>
    <dbReference type="NCBI Taxonomy" id="588596"/>
    <lineage>
        <taxon>Eukaryota</taxon>
        <taxon>Fungi</taxon>
        <taxon>Fungi incertae sedis</taxon>
        <taxon>Mucoromycota</taxon>
        <taxon>Glomeromycotina</taxon>
        <taxon>Glomeromycetes</taxon>
        <taxon>Glomerales</taxon>
        <taxon>Glomeraceae</taxon>
        <taxon>Rhizophagus</taxon>
    </lineage>
</organism>
<dbReference type="AlphaFoldDB" id="A0A915ZNM2"/>
<accession>A0A915ZNM2</accession>
<comment type="caution">
    <text evidence="3">The sequence shown here is derived from an EMBL/GenBank/DDBJ whole genome shotgun (WGS) entry which is preliminary data.</text>
</comment>
<name>A0A915ZNM2_9GLOM</name>
<feature type="compositionally biased region" description="Polar residues" evidence="2">
    <location>
        <begin position="51"/>
        <end position="62"/>
    </location>
</feature>
<proteinExistence type="predicted"/>
<feature type="region of interest" description="Disordered" evidence="2">
    <location>
        <begin position="1"/>
        <end position="22"/>
    </location>
</feature>
<feature type="region of interest" description="Disordered" evidence="2">
    <location>
        <begin position="40"/>
        <end position="62"/>
    </location>
</feature>
<evidence type="ECO:0000256" key="2">
    <source>
        <dbReference type="SAM" id="MobiDB-lite"/>
    </source>
</evidence>
<sequence>MSSLKENPAIKSDYSHIDDTNDEDTYEFVDGCDENCEEIVPQKRAKHDTSKNSNNEQPNESLSVLKDYIEITPEELDKKFSDMKRLEAENSSLSENLKQKSTDLDSMVEKFNKISDLNKELQNENKKLKEDNDNLLREKQIVEQDFAKVKDSYETKIKDLELKLQAQKTHDQAEEIITSLQSQLSDLKQRNTKLKDEASRY</sequence>
<evidence type="ECO:0000256" key="1">
    <source>
        <dbReference type="SAM" id="Coils"/>
    </source>
</evidence>
<dbReference type="EMBL" id="CAGKOT010000044">
    <property type="protein sequence ID" value="CAB5381294.1"/>
    <property type="molecule type" value="Genomic_DNA"/>
</dbReference>
<feature type="coiled-coil region" evidence="1">
    <location>
        <begin position="76"/>
        <end position="197"/>
    </location>
</feature>